<dbReference type="Gene3D" id="1.10.1200.10">
    <property type="entry name" value="ACP-like"/>
    <property type="match status" value="2"/>
</dbReference>
<keyword evidence="1" id="KW-0596">Phosphopantetheine</keyword>
<dbReference type="PROSITE" id="PS50075">
    <property type="entry name" value="CARRIER"/>
    <property type="match status" value="2"/>
</dbReference>
<dbReference type="GO" id="GO:0004312">
    <property type="term" value="F:fatty acid synthase activity"/>
    <property type="evidence" value="ECO:0007669"/>
    <property type="project" value="TreeGrafter"/>
</dbReference>
<keyword evidence="3" id="KW-0614">Plasmid</keyword>
<keyword evidence="2" id="KW-0597">Phosphoprotein</keyword>
<dbReference type="RefSeq" id="WP_064732200.1">
    <property type="nucleotide sequence ID" value="NZ_BMRX01000017.1"/>
</dbReference>
<dbReference type="InterPro" id="IPR036736">
    <property type="entry name" value="ACP-like_sf"/>
</dbReference>
<dbReference type="Pfam" id="PF00550">
    <property type="entry name" value="PP-binding"/>
    <property type="match status" value="2"/>
</dbReference>
<dbReference type="EMBL" id="CP015867">
    <property type="protein sequence ID" value="ANJ11873.1"/>
    <property type="molecule type" value="Genomic_DNA"/>
</dbReference>
<dbReference type="GO" id="GO:0006633">
    <property type="term" value="P:fatty acid biosynthetic process"/>
    <property type="evidence" value="ECO:0007669"/>
    <property type="project" value="TreeGrafter"/>
</dbReference>
<evidence type="ECO:0000313" key="3">
    <source>
        <dbReference type="EMBL" id="ANJ11873.1"/>
    </source>
</evidence>
<dbReference type="PANTHER" id="PTHR43775">
    <property type="entry name" value="FATTY ACID SYNTHASE"/>
    <property type="match status" value="1"/>
</dbReference>
<dbReference type="GeneID" id="91309671"/>
<geneLocation type="plasmid" evidence="4">
    <name>pspa1</name>
</geneLocation>
<dbReference type="PANTHER" id="PTHR43775:SF37">
    <property type="entry name" value="SI:DKEY-61P9.11"/>
    <property type="match status" value="1"/>
</dbReference>
<dbReference type="AlphaFoldDB" id="A0A191VAH0"/>
<dbReference type="SMART" id="SM01294">
    <property type="entry name" value="PKS_PP_betabranch"/>
    <property type="match status" value="2"/>
</dbReference>
<dbReference type="Proteomes" id="UP000078468">
    <property type="component" value="Plasmid pspa1"/>
</dbReference>
<protein>
    <submittedName>
        <fullName evidence="3">Uncharacterized protein</fullName>
    </submittedName>
</protein>
<dbReference type="SMART" id="SM00823">
    <property type="entry name" value="PKS_PP"/>
    <property type="match status" value="2"/>
</dbReference>
<organism evidence="3 4">
    <name type="scientific">Streptomyces parvulus</name>
    <dbReference type="NCBI Taxonomy" id="146923"/>
    <lineage>
        <taxon>Bacteria</taxon>
        <taxon>Bacillati</taxon>
        <taxon>Actinomycetota</taxon>
        <taxon>Actinomycetes</taxon>
        <taxon>Kitasatosporales</taxon>
        <taxon>Streptomycetaceae</taxon>
        <taxon>Streptomyces</taxon>
    </lineage>
</organism>
<name>A0A191VAH0_9ACTN</name>
<proteinExistence type="predicted"/>
<evidence type="ECO:0000313" key="4">
    <source>
        <dbReference type="Proteomes" id="UP000078468"/>
    </source>
</evidence>
<dbReference type="InterPro" id="IPR020806">
    <property type="entry name" value="PKS_PP-bd"/>
</dbReference>
<dbReference type="SUPFAM" id="SSF47336">
    <property type="entry name" value="ACP-like"/>
    <property type="match status" value="2"/>
</dbReference>
<accession>A0A191VAH0</accession>
<dbReference type="InterPro" id="IPR009081">
    <property type="entry name" value="PP-bd_ACP"/>
</dbReference>
<sequence length="248" mass="26458">MSFDHSRTRPPTAPAPVPDDLLSELVDILAAVLHLKSDKVDPGRTFRSLGLDSLLTVEFVATVNARHGTAVKPDALFDHPTPLAFARHVIRERGAGYDAPAGQPPLNGVGFTRPGAPAVPEAGRRWADAPADTSARETVLEVLREELARILCCDPWELSTTAPFNVLGIDSILAAQFVATVNEIYGMHERPVTLYDHPDLAALAAHIASLTGPGPAPSGTPDLADLLDAVRDDRISVDEALALLPRRA</sequence>
<evidence type="ECO:0000256" key="1">
    <source>
        <dbReference type="ARBA" id="ARBA00022450"/>
    </source>
</evidence>
<gene>
    <name evidence="3" type="ORF">Spa2297_32670</name>
</gene>
<dbReference type="GO" id="GO:0031177">
    <property type="term" value="F:phosphopantetheine binding"/>
    <property type="evidence" value="ECO:0007669"/>
    <property type="project" value="InterPro"/>
</dbReference>
<dbReference type="InterPro" id="IPR050091">
    <property type="entry name" value="PKS_NRPS_Biosynth_Enz"/>
</dbReference>
<reference evidence="3 4" key="1">
    <citation type="submission" date="2016-05" db="EMBL/GenBank/DDBJ databases">
        <title>Non-Contiguous Finished Genome Sequence of Streptomyces parvulus 2297 Integrated Site-Specifically with Actinophage R4.</title>
        <authorList>
            <person name="Nishizawa T."/>
            <person name="Miura T."/>
            <person name="Harada C."/>
            <person name="Guo Y."/>
            <person name="Narisawa K."/>
            <person name="Ohta H."/>
            <person name="Takahashi H."/>
            <person name="Shirai M."/>
        </authorList>
    </citation>
    <scope>NUCLEOTIDE SEQUENCE [LARGE SCALE GENOMIC DNA]</scope>
    <source>
        <strain evidence="3 4">2297</strain>
        <plasmid evidence="4">pspa1</plasmid>
    </source>
</reference>
<evidence type="ECO:0000256" key="2">
    <source>
        <dbReference type="ARBA" id="ARBA00022553"/>
    </source>
</evidence>
<dbReference type="KEGG" id="spav:Spa2297_32670"/>
<dbReference type="GO" id="GO:0017000">
    <property type="term" value="P:antibiotic biosynthetic process"/>
    <property type="evidence" value="ECO:0007669"/>
    <property type="project" value="UniProtKB-ARBA"/>
</dbReference>